<accession>A0A8J7C5V9</accession>
<protein>
    <submittedName>
        <fullName evidence="1">Uncharacterized protein</fullName>
    </submittedName>
</protein>
<organism evidence="1 2">
    <name type="scientific">Iningainema tapete BLCC-T55</name>
    <dbReference type="NCBI Taxonomy" id="2748662"/>
    <lineage>
        <taxon>Bacteria</taxon>
        <taxon>Bacillati</taxon>
        <taxon>Cyanobacteriota</taxon>
        <taxon>Cyanophyceae</taxon>
        <taxon>Nostocales</taxon>
        <taxon>Scytonemataceae</taxon>
        <taxon>Iningainema tapete</taxon>
    </lineage>
</organism>
<reference evidence="1" key="1">
    <citation type="submission" date="2020-09" db="EMBL/GenBank/DDBJ databases">
        <title>Iningainema tapete sp. nov. (Scytonemataceae, Cyanobacteria) from greenhouses in central Florida (USA) produces two types of nodularin with biosynthetic potential for microcystin-LR and anabaenopeptins.</title>
        <authorList>
            <person name="Berthold D.E."/>
            <person name="Lefler F.W."/>
            <person name="Huang I.-S."/>
            <person name="Abdulla H."/>
            <person name="Zimba P.V."/>
            <person name="Laughinghouse H.D. IV."/>
        </authorList>
    </citation>
    <scope>NUCLEOTIDE SEQUENCE</scope>
    <source>
        <strain evidence="1">BLCCT55</strain>
    </source>
</reference>
<name>A0A8J7C5V9_9CYAN</name>
<dbReference type="RefSeq" id="WP_190825529.1">
    <property type="nucleotide sequence ID" value="NZ_CAWPPI010000013.1"/>
</dbReference>
<evidence type="ECO:0000313" key="2">
    <source>
        <dbReference type="Proteomes" id="UP000629098"/>
    </source>
</evidence>
<evidence type="ECO:0000313" key="1">
    <source>
        <dbReference type="EMBL" id="MBD2771241.1"/>
    </source>
</evidence>
<sequence>MTGVIYQCPNVAECLRHSRLNKIEALMLYFLNQGVKPEDMNIDEQSLPIREALNQSSQIS</sequence>
<dbReference type="Proteomes" id="UP000629098">
    <property type="component" value="Unassembled WGS sequence"/>
</dbReference>
<proteinExistence type="predicted"/>
<comment type="caution">
    <text evidence="1">The sequence shown here is derived from an EMBL/GenBank/DDBJ whole genome shotgun (WGS) entry which is preliminary data.</text>
</comment>
<keyword evidence="2" id="KW-1185">Reference proteome</keyword>
<dbReference type="AlphaFoldDB" id="A0A8J7C5V9"/>
<gene>
    <name evidence="1" type="ORF">ICL16_03645</name>
</gene>
<dbReference type="EMBL" id="JACXAE010000013">
    <property type="protein sequence ID" value="MBD2771241.1"/>
    <property type="molecule type" value="Genomic_DNA"/>
</dbReference>